<sequence length="224" mass="25044">MAEDDRRQADLLGQYLRAAGHEVSVVHDGRSALTRARRQPLDLLVLDVLMPRIDGWEVCRVLRRDSDVMVLMLTARSSEEDLLTGLGLGADDYLTKPYSPRELVARVETLLRRRRPAILSDDEVYVLGPLTVDAGRHRVEVAGTVVDCTPGEFAILAAMAARPERVFSRAQLLDHTRGVERSSTARTIDMHVVNLRRKIEANPRRPALLVTVYGLGYKLTGDPR</sequence>
<evidence type="ECO:0000256" key="1">
    <source>
        <dbReference type="ARBA" id="ARBA00022553"/>
    </source>
</evidence>
<dbReference type="GO" id="GO:0005829">
    <property type="term" value="C:cytosol"/>
    <property type="evidence" value="ECO:0007669"/>
    <property type="project" value="TreeGrafter"/>
</dbReference>
<dbReference type="GO" id="GO:0000976">
    <property type="term" value="F:transcription cis-regulatory region binding"/>
    <property type="evidence" value="ECO:0007669"/>
    <property type="project" value="TreeGrafter"/>
</dbReference>
<evidence type="ECO:0000256" key="5">
    <source>
        <dbReference type="PROSITE-ProRule" id="PRU00169"/>
    </source>
</evidence>
<evidence type="ECO:0000256" key="2">
    <source>
        <dbReference type="ARBA" id="ARBA00023015"/>
    </source>
</evidence>
<dbReference type="Gene3D" id="3.40.50.2300">
    <property type="match status" value="1"/>
</dbReference>
<dbReference type="InterPro" id="IPR036388">
    <property type="entry name" value="WH-like_DNA-bd_sf"/>
</dbReference>
<keyword evidence="1 5" id="KW-0597">Phosphoprotein</keyword>
<dbReference type="PANTHER" id="PTHR48111">
    <property type="entry name" value="REGULATOR OF RPOS"/>
    <property type="match status" value="1"/>
</dbReference>
<evidence type="ECO:0000313" key="9">
    <source>
        <dbReference type="EMBL" id="GIE15239.1"/>
    </source>
</evidence>
<evidence type="ECO:0000259" key="7">
    <source>
        <dbReference type="PROSITE" id="PS50110"/>
    </source>
</evidence>
<dbReference type="InterPro" id="IPR001789">
    <property type="entry name" value="Sig_transdc_resp-reg_receiver"/>
</dbReference>
<dbReference type="InterPro" id="IPR011006">
    <property type="entry name" value="CheY-like_superfamily"/>
</dbReference>
<dbReference type="EMBL" id="BOMM01000064">
    <property type="protein sequence ID" value="GIE15239.1"/>
    <property type="molecule type" value="Genomic_DNA"/>
</dbReference>
<name>A0A919J7Y1_9ACTN</name>
<evidence type="ECO:0000256" key="4">
    <source>
        <dbReference type="ARBA" id="ARBA00023163"/>
    </source>
</evidence>
<gene>
    <name evidence="9" type="ORF">Afe05nite_70790</name>
</gene>
<comment type="caution">
    <text evidence="9">The sequence shown here is derived from an EMBL/GenBank/DDBJ whole genome shotgun (WGS) entry which is preliminary data.</text>
</comment>
<evidence type="ECO:0000259" key="8">
    <source>
        <dbReference type="PROSITE" id="PS51755"/>
    </source>
</evidence>
<protein>
    <submittedName>
        <fullName evidence="9">DNA-binding response regulator</fullName>
    </submittedName>
</protein>
<dbReference type="Pfam" id="PF00486">
    <property type="entry name" value="Trans_reg_C"/>
    <property type="match status" value="1"/>
</dbReference>
<keyword evidence="2" id="KW-0805">Transcription regulation</keyword>
<dbReference type="PROSITE" id="PS50110">
    <property type="entry name" value="RESPONSE_REGULATORY"/>
    <property type="match status" value="1"/>
</dbReference>
<organism evidence="9 10">
    <name type="scientific">Paractinoplanes ferrugineus</name>
    <dbReference type="NCBI Taxonomy" id="113564"/>
    <lineage>
        <taxon>Bacteria</taxon>
        <taxon>Bacillati</taxon>
        <taxon>Actinomycetota</taxon>
        <taxon>Actinomycetes</taxon>
        <taxon>Micromonosporales</taxon>
        <taxon>Micromonosporaceae</taxon>
        <taxon>Paractinoplanes</taxon>
    </lineage>
</organism>
<dbReference type="SUPFAM" id="SSF52172">
    <property type="entry name" value="CheY-like"/>
    <property type="match status" value="1"/>
</dbReference>
<accession>A0A919J7Y1</accession>
<dbReference type="SMART" id="SM00862">
    <property type="entry name" value="Trans_reg_C"/>
    <property type="match status" value="1"/>
</dbReference>
<dbReference type="SMART" id="SM00448">
    <property type="entry name" value="REC"/>
    <property type="match status" value="1"/>
</dbReference>
<keyword evidence="10" id="KW-1185">Reference proteome</keyword>
<evidence type="ECO:0000256" key="3">
    <source>
        <dbReference type="ARBA" id="ARBA00023125"/>
    </source>
</evidence>
<dbReference type="Gene3D" id="6.10.250.690">
    <property type="match status" value="1"/>
</dbReference>
<evidence type="ECO:0000313" key="10">
    <source>
        <dbReference type="Proteomes" id="UP000598174"/>
    </source>
</evidence>
<dbReference type="CDD" id="cd00383">
    <property type="entry name" value="trans_reg_C"/>
    <property type="match status" value="1"/>
</dbReference>
<feature type="domain" description="Response regulatory" evidence="7">
    <location>
        <begin position="1"/>
        <end position="111"/>
    </location>
</feature>
<dbReference type="GO" id="GO:0000156">
    <property type="term" value="F:phosphorelay response regulator activity"/>
    <property type="evidence" value="ECO:0007669"/>
    <property type="project" value="TreeGrafter"/>
</dbReference>
<reference evidence="9" key="1">
    <citation type="submission" date="2021-01" db="EMBL/GenBank/DDBJ databases">
        <title>Whole genome shotgun sequence of Actinoplanes ferrugineus NBRC 15555.</title>
        <authorList>
            <person name="Komaki H."/>
            <person name="Tamura T."/>
        </authorList>
    </citation>
    <scope>NUCLEOTIDE SEQUENCE</scope>
    <source>
        <strain evidence="9">NBRC 15555</strain>
    </source>
</reference>
<feature type="modified residue" description="4-aspartylphosphate" evidence="5">
    <location>
        <position position="47"/>
    </location>
</feature>
<keyword evidence="3 6" id="KW-0238">DNA-binding</keyword>
<dbReference type="Proteomes" id="UP000598174">
    <property type="component" value="Unassembled WGS sequence"/>
</dbReference>
<evidence type="ECO:0000256" key="6">
    <source>
        <dbReference type="PROSITE-ProRule" id="PRU01091"/>
    </source>
</evidence>
<dbReference type="GO" id="GO:0032993">
    <property type="term" value="C:protein-DNA complex"/>
    <property type="evidence" value="ECO:0007669"/>
    <property type="project" value="TreeGrafter"/>
</dbReference>
<feature type="domain" description="OmpR/PhoB-type" evidence="8">
    <location>
        <begin position="122"/>
        <end position="221"/>
    </location>
</feature>
<dbReference type="GO" id="GO:0006355">
    <property type="term" value="P:regulation of DNA-templated transcription"/>
    <property type="evidence" value="ECO:0007669"/>
    <property type="project" value="InterPro"/>
</dbReference>
<dbReference type="InterPro" id="IPR001867">
    <property type="entry name" value="OmpR/PhoB-type_DNA-bd"/>
</dbReference>
<dbReference type="Pfam" id="PF00072">
    <property type="entry name" value="Response_reg"/>
    <property type="match status" value="1"/>
</dbReference>
<feature type="DNA-binding region" description="OmpR/PhoB-type" evidence="6">
    <location>
        <begin position="122"/>
        <end position="221"/>
    </location>
</feature>
<dbReference type="Gene3D" id="1.10.10.10">
    <property type="entry name" value="Winged helix-like DNA-binding domain superfamily/Winged helix DNA-binding domain"/>
    <property type="match status" value="1"/>
</dbReference>
<dbReference type="PROSITE" id="PS51755">
    <property type="entry name" value="OMPR_PHOB"/>
    <property type="match status" value="1"/>
</dbReference>
<dbReference type="InterPro" id="IPR039420">
    <property type="entry name" value="WalR-like"/>
</dbReference>
<dbReference type="AlphaFoldDB" id="A0A919J7Y1"/>
<dbReference type="SUPFAM" id="SSF46894">
    <property type="entry name" value="C-terminal effector domain of the bipartite response regulators"/>
    <property type="match status" value="1"/>
</dbReference>
<proteinExistence type="predicted"/>
<dbReference type="PANTHER" id="PTHR48111:SF4">
    <property type="entry name" value="DNA-BINDING DUAL TRANSCRIPTIONAL REGULATOR OMPR"/>
    <property type="match status" value="1"/>
</dbReference>
<keyword evidence="4" id="KW-0804">Transcription</keyword>
<dbReference type="InterPro" id="IPR016032">
    <property type="entry name" value="Sig_transdc_resp-reg_C-effctor"/>
</dbReference>